<dbReference type="Proteomes" id="UP000190044">
    <property type="component" value="Unassembled WGS sequence"/>
</dbReference>
<dbReference type="AlphaFoldDB" id="A0A1T5F0Q5"/>
<name>A0A1T5F0Q5_9SPHN</name>
<dbReference type="EMBL" id="FUYP01000027">
    <property type="protein sequence ID" value="SKB89767.1"/>
    <property type="molecule type" value="Genomic_DNA"/>
</dbReference>
<dbReference type="OrthoDB" id="5905861at2"/>
<reference evidence="2" key="1">
    <citation type="submission" date="2017-02" db="EMBL/GenBank/DDBJ databases">
        <authorList>
            <person name="Varghese N."/>
            <person name="Submissions S."/>
        </authorList>
    </citation>
    <scope>NUCLEOTIDE SEQUENCE [LARGE SCALE GENOMIC DNA]</scope>
    <source>
        <strain evidence="2">R11H</strain>
    </source>
</reference>
<organism evidence="1 2">
    <name type="scientific">Sphingopyxis flava</name>
    <dbReference type="NCBI Taxonomy" id="1507287"/>
    <lineage>
        <taxon>Bacteria</taxon>
        <taxon>Pseudomonadati</taxon>
        <taxon>Pseudomonadota</taxon>
        <taxon>Alphaproteobacteria</taxon>
        <taxon>Sphingomonadales</taxon>
        <taxon>Sphingomonadaceae</taxon>
        <taxon>Sphingopyxis</taxon>
    </lineage>
</organism>
<proteinExistence type="predicted"/>
<keyword evidence="2" id="KW-1185">Reference proteome</keyword>
<gene>
    <name evidence="1" type="ORF">SAMN06295937_102719</name>
</gene>
<dbReference type="RefSeq" id="WP_139375838.1">
    <property type="nucleotide sequence ID" value="NZ_FUYP01000027.1"/>
</dbReference>
<accession>A0A1T5F0Q5</accession>
<evidence type="ECO:0000313" key="2">
    <source>
        <dbReference type="Proteomes" id="UP000190044"/>
    </source>
</evidence>
<evidence type="ECO:0000313" key="1">
    <source>
        <dbReference type="EMBL" id="SKB89767.1"/>
    </source>
</evidence>
<sequence length="243" mass="26877">MSQFNLMDARLKLERAREHILDVERAVENLTAPELYKISIKRDEGPYLSVDFESLHDEGQYLSTIIGDAIGNLRSSLDYLMGAVVKPLGGNPAKVTFPFADNEKGFKGEVRAPPLFLTPDLIAIFDKIEAYEGGAGRNLWAVNKLRNIDKHRLLVTINHLAGIKASWRVGSSTFTDCSIWVEAGKQGKAIKAPAANFEFTSEPAPVFQVVFDEPCVTSFTEVGPFLHLAARDIDSLLQSLEKV</sequence>
<protein>
    <submittedName>
        <fullName evidence="1">Uncharacterized protein</fullName>
    </submittedName>
</protein>